<dbReference type="InterPro" id="IPR013149">
    <property type="entry name" value="ADH-like_C"/>
</dbReference>
<organism evidence="8 9">
    <name type="scientific">Noviherbaspirillum pedocola</name>
    <dbReference type="NCBI Taxonomy" id="2801341"/>
    <lineage>
        <taxon>Bacteria</taxon>
        <taxon>Pseudomonadati</taxon>
        <taxon>Pseudomonadota</taxon>
        <taxon>Betaproteobacteria</taxon>
        <taxon>Burkholderiales</taxon>
        <taxon>Oxalobacteraceae</taxon>
        <taxon>Noviherbaspirillum</taxon>
    </lineage>
</organism>
<keyword evidence="3 5" id="KW-0862">Zinc</keyword>
<feature type="compositionally biased region" description="Low complexity" evidence="6">
    <location>
        <begin position="265"/>
        <end position="287"/>
    </location>
</feature>
<dbReference type="GO" id="GO:0016616">
    <property type="term" value="F:oxidoreductase activity, acting on the CH-OH group of donors, NAD or NADP as acceptor"/>
    <property type="evidence" value="ECO:0007669"/>
    <property type="project" value="UniProtKB-ARBA"/>
</dbReference>
<dbReference type="Gene3D" id="3.90.180.10">
    <property type="entry name" value="Medium-chain alcohol dehydrogenases, catalytic domain"/>
    <property type="match status" value="1"/>
</dbReference>
<evidence type="ECO:0000313" key="8">
    <source>
        <dbReference type="EMBL" id="MBK4736604.1"/>
    </source>
</evidence>
<accession>A0A934T112</accession>
<evidence type="ECO:0000256" key="5">
    <source>
        <dbReference type="RuleBase" id="RU361277"/>
    </source>
</evidence>
<dbReference type="InterPro" id="IPR036291">
    <property type="entry name" value="NAD(P)-bd_dom_sf"/>
</dbReference>
<comment type="cofactor">
    <cofactor evidence="1 5">
        <name>Zn(2+)</name>
        <dbReference type="ChEBI" id="CHEBI:29105"/>
    </cofactor>
</comment>
<dbReference type="Gene3D" id="3.40.50.720">
    <property type="entry name" value="NAD(P)-binding Rossmann-like Domain"/>
    <property type="match status" value="1"/>
</dbReference>
<dbReference type="Pfam" id="PF00107">
    <property type="entry name" value="ADH_zinc_N"/>
    <property type="match status" value="1"/>
</dbReference>
<dbReference type="InterPro" id="IPR020843">
    <property type="entry name" value="ER"/>
</dbReference>
<dbReference type="InterPro" id="IPR002328">
    <property type="entry name" value="ADH_Zn_CS"/>
</dbReference>
<keyword evidence="4" id="KW-0560">Oxidoreductase</keyword>
<dbReference type="Pfam" id="PF08240">
    <property type="entry name" value="ADH_N"/>
    <property type="match status" value="1"/>
</dbReference>
<evidence type="ECO:0000256" key="1">
    <source>
        <dbReference type="ARBA" id="ARBA00001947"/>
    </source>
</evidence>
<dbReference type="InterPro" id="IPR013154">
    <property type="entry name" value="ADH-like_N"/>
</dbReference>
<evidence type="ECO:0000256" key="4">
    <source>
        <dbReference type="ARBA" id="ARBA00023002"/>
    </source>
</evidence>
<dbReference type="Proteomes" id="UP000622890">
    <property type="component" value="Unassembled WGS sequence"/>
</dbReference>
<comment type="caution">
    <text evidence="8">The sequence shown here is derived from an EMBL/GenBank/DDBJ whole genome shotgun (WGS) entry which is preliminary data.</text>
</comment>
<feature type="domain" description="Enoyl reductase (ER)" evidence="7">
    <location>
        <begin position="7"/>
        <end position="321"/>
    </location>
</feature>
<evidence type="ECO:0000256" key="3">
    <source>
        <dbReference type="ARBA" id="ARBA00022833"/>
    </source>
</evidence>
<dbReference type="EMBL" id="JAEPBG010000008">
    <property type="protein sequence ID" value="MBK4736604.1"/>
    <property type="molecule type" value="Genomic_DNA"/>
</dbReference>
<protein>
    <submittedName>
        <fullName evidence="8">Glutathione-dependent formaldehyde dehydrogenase</fullName>
    </submittedName>
</protein>
<dbReference type="PROSITE" id="PS00059">
    <property type="entry name" value="ADH_ZINC"/>
    <property type="match status" value="1"/>
</dbReference>
<dbReference type="InterPro" id="IPR011032">
    <property type="entry name" value="GroES-like_sf"/>
</dbReference>
<proteinExistence type="inferred from homology"/>
<sequence>MKAVVFHAIGDIRLEDVPDPTMQEPTDAIVRLTASAICGTDLHFIRGTFSGMKEGTILGHEGVGIVEQIGAGVRNLNVGDRVVIPSTIACGICSYCRAGYYAQCDNANPGGPSAGTAFYGGPQAAGGFNGLQAEKARIPYAHVNLIKLPDEVSDDQAILLSDIFPTAYFGADMADIKPGHTVAVFGCGPVGQFAIASAKLMNAGRIFAIDHVPDRLEMARRQGAEVINYDEEDPVATLKELTGGIGVDCVIDAVGVDAECPHHGPAAQQAQKQAQQFQQEQKQIAPEQHPHGDNWHPGDAPSQVHQWAIEALAKAGTLSIIGVYPPTDTFFPIGAAMNKNLTIRMGNCNHRKYIPHLVELVRNGSFDPQSVLTKVEPMAAVLDAYKAFDTRSPGWIKVELKPGASA</sequence>
<dbReference type="AlphaFoldDB" id="A0A934T112"/>
<comment type="similarity">
    <text evidence="5">Belongs to the zinc-containing alcohol dehydrogenase family.</text>
</comment>
<dbReference type="SUPFAM" id="SSF51735">
    <property type="entry name" value="NAD(P)-binding Rossmann-fold domains"/>
    <property type="match status" value="1"/>
</dbReference>
<keyword evidence="2 5" id="KW-0479">Metal-binding</keyword>
<dbReference type="CDD" id="cd08283">
    <property type="entry name" value="FDH_like_1"/>
    <property type="match status" value="1"/>
</dbReference>
<dbReference type="SUPFAM" id="SSF50129">
    <property type="entry name" value="GroES-like"/>
    <property type="match status" value="1"/>
</dbReference>
<keyword evidence="9" id="KW-1185">Reference proteome</keyword>
<evidence type="ECO:0000313" key="9">
    <source>
        <dbReference type="Proteomes" id="UP000622890"/>
    </source>
</evidence>
<feature type="region of interest" description="Disordered" evidence="6">
    <location>
        <begin position="262"/>
        <end position="296"/>
    </location>
</feature>
<dbReference type="RefSeq" id="WP_200594206.1">
    <property type="nucleotide sequence ID" value="NZ_JAEPBG010000008.1"/>
</dbReference>
<dbReference type="GO" id="GO:0008270">
    <property type="term" value="F:zinc ion binding"/>
    <property type="evidence" value="ECO:0007669"/>
    <property type="project" value="InterPro"/>
</dbReference>
<evidence type="ECO:0000256" key="6">
    <source>
        <dbReference type="SAM" id="MobiDB-lite"/>
    </source>
</evidence>
<name>A0A934T112_9BURK</name>
<gene>
    <name evidence="8" type="ORF">JJB74_18420</name>
</gene>
<evidence type="ECO:0000259" key="7">
    <source>
        <dbReference type="SMART" id="SM00829"/>
    </source>
</evidence>
<dbReference type="PANTHER" id="PTHR42813:SF7">
    <property type="entry name" value="ALCOHOL DEHYDROGENASE (ZN-DEPENDENT)-RELATED"/>
    <property type="match status" value="1"/>
</dbReference>
<evidence type="ECO:0000256" key="2">
    <source>
        <dbReference type="ARBA" id="ARBA00022723"/>
    </source>
</evidence>
<dbReference type="PANTHER" id="PTHR42813">
    <property type="entry name" value="ZINC-TYPE ALCOHOL DEHYDROGENASE-LIKE"/>
    <property type="match status" value="1"/>
</dbReference>
<reference evidence="8" key="1">
    <citation type="submission" date="2021-01" db="EMBL/GenBank/DDBJ databases">
        <title>Genome sequence of strain Noviherbaspirillum sp. DKR-6.</title>
        <authorList>
            <person name="Chaudhary D.K."/>
        </authorList>
    </citation>
    <scope>NUCLEOTIDE SEQUENCE</scope>
    <source>
        <strain evidence="8">DKR-6</strain>
    </source>
</reference>
<dbReference type="SMART" id="SM00829">
    <property type="entry name" value="PKS_ER"/>
    <property type="match status" value="1"/>
</dbReference>